<evidence type="ECO:0000256" key="1">
    <source>
        <dbReference type="SAM" id="MobiDB-lite"/>
    </source>
</evidence>
<feature type="region of interest" description="Disordered" evidence="1">
    <location>
        <begin position="1"/>
        <end position="24"/>
    </location>
</feature>
<dbReference type="AlphaFoldDB" id="W4Q4M5"/>
<sequence>MKSNELKESPDNETPPKNLSQTPVQPLKETIAQAEKKAIAHALEVVGGDKLAAAKLLGIGKTSFYNKCKVYGLSGS</sequence>
<feature type="compositionally biased region" description="Polar residues" evidence="1">
    <location>
        <begin position="15"/>
        <end position="24"/>
    </location>
</feature>
<dbReference type="STRING" id="1236970.JCM9140_3035"/>
<dbReference type="EMBL" id="BAUT01000035">
    <property type="protein sequence ID" value="GAE26927.1"/>
    <property type="molecule type" value="Genomic_DNA"/>
</dbReference>
<dbReference type="InterPro" id="IPR002197">
    <property type="entry name" value="HTH_Fis"/>
</dbReference>
<dbReference type="RefSeq" id="WP_235715349.1">
    <property type="nucleotide sequence ID" value="NZ_BAUT01000035.1"/>
</dbReference>
<dbReference type="GO" id="GO:0043565">
    <property type="term" value="F:sequence-specific DNA binding"/>
    <property type="evidence" value="ECO:0007669"/>
    <property type="project" value="InterPro"/>
</dbReference>
<dbReference type="Pfam" id="PF02954">
    <property type="entry name" value="HTH_8"/>
    <property type="match status" value="1"/>
</dbReference>
<protein>
    <recommendedName>
        <fullName evidence="2">DNA binding HTH domain-containing protein</fullName>
    </recommendedName>
</protein>
<feature type="domain" description="DNA binding HTH" evidence="2">
    <location>
        <begin position="30"/>
        <end position="69"/>
    </location>
</feature>
<proteinExistence type="predicted"/>
<evidence type="ECO:0000259" key="2">
    <source>
        <dbReference type="Pfam" id="PF02954"/>
    </source>
</evidence>
<name>W4Q4M5_9BACI</name>
<dbReference type="Proteomes" id="UP000018890">
    <property type="component" value="Unassembled WGS sequence"/>
</dbReference>
<comment type="caution">
    <text evidence="3">The sequence shown here is derived from an EMBL/GenBank/DDBJ whole genome shotgun (WGS) entry which is preliminary data.</text>
</comment>
<evidence type="ECO:0000313" key="4">
    <source>
        <dbReference type="Proteomes" id="UP000018890"/>
    </source>
</evidence>
<keyword evidence="4" id="KW-1185">Reference proteome</keyword>
<organism evidence="3 4">
    <name type="scientific">Halalkalibacter wakoensis JCM 9140</name>
    <dbReference type="NCBI Taxonomy" id="1236970"/>
    <lineage>
        <taxon>Bacteria</taxon>
        <taxon>Bacillati</taxon>
        <taxon>Bacillota</taxon>
        <taxon>Bacilli</taxon>
        <taxon>Bacillales</taxon>
        <taxon>Bacillaceae</taxon>
        <taxon>Halalkalibacter</taxon>
    </lineage>
</organism>
<dbReference type="SUPFAM" id="SSF46689">
    <property type="entry name" value="Homeodomain-like"/>
    <property type="match status" value="1"/>
</dbReference>
<dbReference type="PRINTS" id="PR01590">
    <property type="entry name" value="HTHFIS"/>
</dbReference>
<feature type="compositionally biased region" description="Basic and acidic residues" evidence="1">
    <location>
        <begin position="1"/>
        <end position="10"/>
    </location>
</feature>
<dbReference type="Gene3D" id="1.10.10.60">
    <property type="entry name" value="Homeodomain-like"/>
    <property type="match status" value="1"/>
</dbReference>
<evidence type="ECO:0000313" key="3">
    <source>
        <dbReference type="EMBL" id="GAE26927.1"/>
    </source>
</evidence>
<dbReference type="InterPro" id="IPR009057">
    <property type="entry name" value="Homeodomain-like_sf"/>
</dbReference>
<accession>W4Q4M5</accession>
<gene>
    <name evidence="3" type="ORF">JCM9140_3035</name>
</gene>
<reference evidence="3" key="1">
    <citation type="journal article" date="2014" name="Genome Announc.">
        <title>Draft Genome Sequences of Three Alkaliphilic Bacillus Strains, Bacillus wakoensis JCM 9140T, Bacillus akibai JCM 9157T, and Bacillus hemicellulosilyticus JCM 9152T.</title>
        <authorList>
            <person name="Yuki M."/>
            <person name="Oshima K."/>
            <person name="Suda W."/>
            <person name="Oshida Y."/>
            <person name="Kitamura K."/>
            <person name="Iida T."/>
            <person name="Hattori M."/>
            <person name="Ohkuma M."/>
        </authorList>
    </citation>
    <scope>NUCLEOTIDE SEQUENCE [LARGE SCALE GENOMIC DNA]</scope>
    <source>
        <strain evidence="3">JCM 9140</strain>
    </source>
</reference>